<dbReference type="GO" id="GO:0004252">
    <property type="term" value="F:serine-type endopeptidase activity"/>
    <property type="evidence" value="ECO:0007669"/>
    <property type="project" value="TreeGrafter"/>
</dbReference>
<dbReference type="PANTHER" id="PTHR24255:SF31">
    <property type="entry name" value="CUBILIN-LIKE PROTEIN"/>
    <property type="match status" value="1"/>
</dbReference>
<gene>
    <name evidence="5" type="ORF">E2C01_031892</name>
</gene>
<feature type="domain" description="CUB" evidence="4">
    <location>
        <begin position="197"/>
        <end position="275"/>
    </location>
</feature>
<evidence type="ECO:0000256" key="2">
    <source>
        <dbReference type="PROSITE-ProRule" id="PRU00059"/>
    </source>
</evidence>
<dbReference type="CDD" id="cd00041">
    <property type="entry name" value="CUB"/>
    <property type="match status" value="1"/>
</dbReference>
<dbReference type="EMBL" id="VSRR010004053">
    <property type="protein sequence ID" value="MPC38386.1"/>
    <property type="molecule type" value="Genomic_DNA"/>
</dbReference>
<dbReference type="GO" id="GO:0005615">
    <property type="term" value="C:extracellular space"/>
    <property type="evidence" value="ECO:0007669"/>
    <property type="project" value="TreeGrafter"/>
</dbReference>
<dbReference type="InterPro" id="IPR000859">
    <property type="entry name" value="CUB_dom"/>
</dbReference>
<dbReference type="Proteomes" id="UP000324222">
    <property type="component" value="Unassembled WGS sequence"/>
</dbReference>
<evidence type="ECO:0000256" key="1">
    <source>
        <dbReference type="ARBA" id="ARBA00023157"/>
    </source>
</evidence>
<dbReference type="AlphaFoldDB" id="A0A5B7EZ34"/>
<dbReference type="Gene3D" id="2.60.120.290">
    <property type="entry name" value="Spermadhesin, CUB domain"/>
    <property type="match status" value="1"/>
</dbReference>
<evidence type="ECO:0000313" key="5">
    <source>
        <dbReference type="EMBL" id="MPC38386.1"/>
    </source>
</evidence>
<comment type="caution">
    <text evidence="5">The sequence shown here is derived from an EMBL/GenBank/DDBJ whole genome shotgun (WGS) entry which is preliminary data.</text>
</comment>
<sequence length="275" mass="31387">MILGGSKYHFTNRQMTLLFHSDVFGSGRGFRIEIRQVSCGHFKPMYPYYPTHRPHHHHHHGHHHHHHNNGPKKPIYTHHHRPWWKPNPHWRPRYPGHQHSSSYTQQTTPCPYFPPVTPQWPHTTPRPIFPPPTTIPTLPTTIPSSTIPTIPTVTPVRFIPQPIPAIDASSSSAVNRPNEESERDGKREATLSNDRLCHQAVDSDRFTLHSPGYPAPYYTNARCFYSIVRGSATVCGVELVVDEFDIERSPNCGVAYLEVAGRRYCGSLDRGVQSE</sequence>
<feature type="compositionally biased region" description="Basic and acidic residues" evidence="3">
    <location>
        <begin position="177"/>
        <end position="192"/>
    </location>
</feature>
<evidence type="ECO:0000259" key="4">
    <source>
        <dbReference type="PROSITE" id="PS01180"/>
    </source>
</evidence>
<accession>A0A5B7EZ34</accession>
<reference evidence="5 6" key="1">
    <citation type="submission" date="2019-05" db="EMBL/GenBank/DDBJ databases">
        <title>Another draft genome of Portunus trituberculatus and its Hox gene families provides insights of decapod evolution.</title>
        <authorList>
            <person name="Jeong J.-H."/>
            <person name="Song I."/>
            <person name="Kim S."/>
            <person name="Choi T."/>
            <person name="Kim D."/>
            <person name="Ryu S."/>
            <person name="Kim W."/>
        </authorList>
    </citation>
    <scope>NUCLEOTIDE SEQUENCE [LARGE SCALE GENOMIC DNA]</scope>
    <source>
        <tissue evidence="5">Muscle</tissue>
    </source>
</reference>
<dbReference type="PANTHER" id="PTHR24255">
    <property type="entry name" value="COMPLEMENT COMPONENT 1, S SUBCOMPONENT-RELATED"/>
    <property type="match status" value="1"/>
</dbReference>
<dbReference type="OrthoDB" id="6369184at2759"/>
<protein>
    <recommendedName>
        <fullName evidence="4">CUB domain-containing protein</fullName>
    </recommendedName>
</protein>
<dbReference type="Pfam" id="PF00431">
    <property type="entry name" value="CUB"/>
    <property type="match status" value="1"/>
</dbReference>
<keyword evidence="6" id="KW-1185">Reference proteome</keyword>
<dbReference type="InterPro" id="IPR035914">
    <property type="entry name" value="Sperma_CUB_dom_sf"/>
</dbReference>
<feature type="region of interest" description="Disordered" evidence="3">
    <location>
        <begin position="167"/>
        <end position="192"/>
    </location>
</feature>
<evidence type="ECO:0000313" key="6">
    <source>
        <dbReference type="Proteomes" id="UP000324222"/>
    </source>
</evidence>
<comment type="caution">
    <text evidence="2">Lacks conserved residue(s) required for the propagation of feature annotation.</text>
</comment>
<proteinExistence type="predicted"/>
<dbReference type="SUPFAM" id="SSF49854">
    <property type="entry name" value="Spermadhesin, CUB domain"/>
    <property type="match status" value="1"/>
</dbReference>
<keyword evidence="1" id="KW-1015">Disulfide bond</keyword>
<dbReference type="PROSITE" id="PS01180">
    <property type="entry name" value="CUB"/>
    <property type="match status" value="1"/>
</dbReference>
<name>A0A5B7EZ34_PORTR</name>
<organism evidence="5 6">
    <name type="scientific">Portunus trituberculatus</name>
    <name type="common">Swimming crab</name>
    <name type="synonym">Neptunus trituberculatus</name>
    <dbReference type="NCBI Taxonomy" id="210409"/>
    <lineage>
        <taxon>Eukaryota</taxon>
        <taxon>Metazoa</taxon>
        <taxon>Ecdysozoa</taxon>
        <taxon>Arthropoda</taxon>
        <taxon>Crustacea</taxon>
        <taxon>Multicrustacea</taxon>
        <taxon>Malacostraca</taxon>
        <taxon>Eumalacostraca</taxon>
        <taxon>Eucarida</taxon>
        <taxon>Decapoda</taxon>
        <taxon>Pleocyemata</taxon>
        <taxon>Brachyura</taxon>
        <taxon>Eubrachyura</taxon>
        <taxon>Portunoidea</taxon>
        <taxon>Portunidae</taxon>
        <taxon>Portuninae</taxon>
        <taxon>Portunus</taxon>
    </lineage>
</organism>
<evidence type="ECO:0000256" key="3">
    <source>
        <dbReference type="SAM" id="MobiDB-lite"/>
    </source>
</evidence>